<organism evidence="2">
    <name type="scientific">Kuetzingia canaliculata</name>
    <name type="common">Red alga</name>
    <name type="synonym">Rytiphlaea canaliculata</name>
    <dbReference type="NCBI Taxonomy" id="228262"/>
    <lineage>
        <taxon>Eukaryota</taxon>
        <taxon>Rhodophyta</taxon>
        <taxon>Florideophyceae</taxon>
        <taxon>Rhodymeniophycidae</taxon>
        <taxon>Ceramiales</taxon>
        <taxon>Rhodomelaceae</taxon>
        <taxon>Amansieae</taxon>
        <taxon>Kuetzingia</taxon>
    </lineage>
</organism>
<evidence type="ECO:0000256" key="1">
    <source>
        <dbReference type="ARBA" id="ARBA00043978"/>
    </source>
</evidence>
<dbReference type="InterPro" id="IPR019616">
    <property type="entry name" value="Ycf54"/>
</dbReference>
<dbReference type="InterPro" id="IPR038409">
    <property type="entry name" value="Ycf54-like_sf"/>
</dbReference>
<dbReference type="Gene3D" id="3.30.70.1860">
    <property type="entry name" value="Uncharacterised protein family Ycf54"/>
    <property type="match status" value="1"/>
</dbReference>
<gene>
    <name evidence="2" type="primary">ycf54</name>
</gene>
<sequence length="100" mass="11910">MYKYYFAAASQNFFLKQEPVEEILRERTQYYKSNNKDIDFWFVLSPNFIKASENIALNPRMNDSMAAIISLDQEFINWLKLRISFVQIGSFQSNSIFIFN</sequence>
<evidence type="ECO:0000313" key="2">
    <source>
        <dbReference type="EMBL" id="ARW67782.1"/>
    </source>
</evidence>
<dbReference type="PANTHER" id="PTHR35319:SF2">
    <property type="entry name" value="YCF54"/>
    <property type="match status" value="1"/>
</dbReference>
<dbReference type="GeneID" id="33361154"/>
<protein>
    <recommendedName>
        <fullName evidence="3">Ycf54</fullName>
    </recommendedName>
</protein>
<evidence type="ECO:0008006" key="3">
    <source>
        <dbReference type="Google" id="ProtNLM"/>
    </source>
</evidence>
<comment type="similarity">
    <text evidence="1">Belongs to the ycf54 family.</text>
</comment>
<dbReference type="Pfam" id="PF10674">
    <property type="entry name" value="Ycf54"/>
    <property type="match status" value="1"/>
</dbReference>
<dbReference type="AlphaFoldDB" id="A0A1Z1MPK8"/>
<proteinExistence type="inferred from homology"/>
<keyword evidence="2" id="KW-0934">Plastid</keyword>
<dbReference type="EMBL" id="MF101449">
    <property type="protein sequence ID" value="ARW67782.1"/>
    <property type="molecule type" value="Genomic_DNA"/>
</dbReference>
<geneLocation type="chloroplast" evidence="2"/>
<dbReference type="RefSeq" id="YP_009398596.1">
    <property type="nucleotide sequence ID" value="NC_035293.1"/>
</dbReference>
<name>A0A1Z1MPK8_KUECA</name>
<keyword evidence="2" id="KW-0150">Chloroplast</keyword>
<dbReference type="PANTHER" id="PTHR35319">
    <property type="match status" value="1"/>
</dbReference>
<accession>A0A1Z1MPK8</accession>
<reference evidence="2" key="1">
    <citation type="journal article" date="2017" name="J. Phycol.">
        <title>Analysis of chloroplast genomes and a supermatrix inform reclassification of the Rhodomelaceae (Rhodophyta).</title>
        <authorList>
            <person name="Diaz-Tapia P."/>
            <person name="Maggs C.A."/>
            <person name="West J.A."/>
            <person name="Verbruggen H."/>
        </authorList>
    </citation>
    <scope>NUCLEOTIDE SEQUENCE</scope>
    <source>
        <strain evidence="2">PD1540</strain>
    </source>
</reference>